<protein>
    <recommendedName>
        <fullName evidence="7">UvrABC system protein C</fullName>
        <shortName evidence="7">Protein UvrC</shortName>
    </recommendedName>
    <alternativeName>
        <fullName evidence="7">Excinuclease ABC subunit C</fullName>
    </alternativeName>
</protein>
<dbReference type="InterPro" id="IPR050066">
    <property type="entry name" value="UvrABC_protein_C"/>
</dbReference>
<keyword evidence="6 7" id="KW-0742">SOS response</keyword>
<accession>A0AAW7X017</accession>
<dbReference type="PANTHER" id="PTHR30562">
    <property type="entry name" value="UVRC/OXIDOREDUCTASE"/>
    <property type="match status" value="1"/>
</dbReference>
<keyword evidence="3 7" id="KW-0228">DNA excision</keyword>
<evidence type="ECO:0000313" key="12">
    <source>
        <dbReference type="Proteomes" id="UP001169760"/>
    </source>
</evidence>
<name>A0AAW7X017_9GAMM</name>
<dbReference type="FunFam" id="3.40.1440.10:FF:000001">
    <property type="entry name" value="UvrABC system protein C"/>
    <property type="match status" value="1"/>
</dbReference>
<keyword evidence="2 7" id="KW-0227">DNA damage</keyword>
<dbReference type="EMBL" id="JAUOPB010000001">
    <property type="protein sequence ID" value="MDO6421131.1"/>
    <property type="molecule type" value="Genomic_DNA"/>
</dbReference>
<dbReference type="Gene3D" id="4.10.860.10">
    <property type="entry name" value="UVR domain"/>
    <property type="match status" value="1"/>
</dbReference>
<dbReference type="InterPro" id="IPR036876">
    <property type="entry name" value="UVR_dom_sf"/>
</dbReference>
<evidence type="ECO:0000256" key="2">
    <source>
        <dbReference type="ARBA" id="ARBA00022763"/>
    </source>
</evidence>
<keyword evidence="4 7" id="KW-0267">Excision nuclease</keyword>
<dbReference type="SMART" id="SM00278">
    <property type="entry name" value="HhH1"/>
    <property type="match status" value="2"/>
</dbReference>
<dbReference type="CDD" id="cd10434">
    <property type="entry name" value="GIY-YIG_UvrC_Cho"/>
    <property type="match status" value="1"/>
</dbReference>
<dbReference type="GO" id="GO:0009381">
    <property type="term" value="F:excinuclease ABC activity"/>
    <property type="evidence" value="ECO:0007669"/>
    <property type="project" value="UniProtKB-UniRule"/>
</dbReference>
<dbReference type="InterPro" id="IPR004791">
    <property type="entry name" value="UvrC"/>
</dbReference>
<dbReference type="RefSeq" id="WP_303490356.1">
    <property type="nucleotide sequence ID" value="NZ_JAUOPB010000001.1"/>
</dbReference>
<dbReference type="HAMAP" id="MF_00203">
    <property type="entry name" value="UvrC"/>
    <property type="match status" value="1"/>
</dbReference>
<feature type="domain" description="UVR" evidence="8">
    <location>
        <begin position="209"/>
        <end position="244"/>
    </location>
</feature>
<evidence type="ECO:0000256" key="1">
    <source>
        <dbReference type="ARBA" id="ARBA00022490"/>
    </source>
</evidence>
<dbReference type="SUPFAM" id="SSF46600">
    <property type="entry name" value="C-terminal UvrC-binding domain of UvrB"/>
    <property type="match status" value="1"/>
</dbReference>
<keyword evidence="1 7" id="KW-0963">Cytoplasm</keyword>
<dbReference type="PANTHER" id="PTHR30562:SF1">
    <property type="entry name" value="UVRABC SYSTEM PROTEIN C"/>
    <property type="match status" value="1"/>
</dbReference>
<dbReference type="InterPro" id="IPR001943">
    <property type="entry name" value="UVR_dom"/>
</dbReference>
<dbReference type="GO" id="GO:0006289">
    <property type="term" value="P:nucleotide-excision repair"/>
    <property type="evidence" value="ECO:0007669"/>
    <property type="project" value="UniProtKB-UniRule"/>
</dbReference>
<dbReference type="Pfam" id="PF08459">
    <property type="entry name" value="UvrC_RNaseH_dom"/>
    <property type="match status" value="1"/>
</dbReference>
<feature type="domain" description="UvrC family homology region profile" evidence="10">
    <location>
        <begin position="259"/>
        <end position="485"/>
    </location>
</feature>
<dbReference type="InterPro" id="IPR001162">
    <property type="entry name" value="UvrC_RNase_H_dom"/>
</dbReference>
<dbReference type="AlphaFoldDB" id="A0AAW7X017"/>
<dbReference type="Pfam" id="PF01541">
    <property type="entry name" value="GIY-YIG"/>
    <property type="match status" value="1"/>
</dbReference>
<dbReference type="Pfam" id="PF02151">
    <property type="entry name" value="UVR"/>
    <property type="match status" value="1"/>
</dbReference>
<organism evidence="11 12">
    <name type="scientific">Saccharophagus degradans</name>
    <dbReference type="NCBI Taxonomy" id="86304"/>
    <lineage>
        <taxon>Bacteria</taxon>
        <taxon>Pseudomonadati</taxon>
        <taxon>Pseudomonadota</taxon>
        <taxon>Gammaproteobacteria</taxon>
        <taxon>Cellvibrionales</taxon>
        <taxon>Cellvibrionaceae</taxon>
        <taxon>Saccharophagus</taxon>
    </lineage>
</organism>
<evidence type="ECO:0000259" key="9">
    <source>
        <dbReference type="PROSITE" id="PS50164"/>
    </source>
</evidence>
<dbReference type="InterPro" id="IPR003583">
    <property type="entry name" value="Hlx-hairpin-Hlx_DNA-bd_motif"/>
</dbReference>
<evidence type="ECO:0000259" key="10">
    <source>
        <dbReference type="PROSITE" id="PS50165"/>
    </source>
</evidence>
<feature type="domain" description="GIY-YIG" evidence="9">
    <location>
        <begin position="21"/>
        <end position="99"/>
    </location>
</feature>
<dbReference type="Pfam" id="PF22920">
    <property type="entry name" value="UvrC_RNaseH"/>
    <property type="match status" value="1"/>
</dbReference>
<proteinExistence type="inferred from homology"/>
<sequence length="612" mass="68288">MSQHQPPPVFDSASFLKNVTKLPGVYQMYDADGAILYVGKAKNLKNRLSSYFRATGLTPKTHALVKRIQAIEVTVTPSEAEALVLEHNLIKSQKPPFNILLRDDKSFPYIFISEGEPYPKLAFHRGPKKKKGQYFGPFPNASAVKETLNFLQRTFRVRQCEDSVFRSRTRPCLQYQIGRCTGPCVEAISVEDYAVDLAHTAMFLDGKSEVLQQELQVEMEQASQALDFERAAVVRDQITDLRQVQAQQVMEAGYSNQDVVACASESGVHCIHILYVRQGRIVGSKSYLPKTKLDSTEEDVLSAFLAHHYLGGAAMDVPPHIIISHKLADQSVIGEAVEKATGKQLKLTHNVRTYRAKWLAMALEAARQNLKNHLNNKQTLVTRFESLQDILGLDETPNRIECFDISHSSGELTVGSCVVFDQNGAKKSDYRRFNIEGIKAGDDYAAMEQVLTRRYTRLQKESSSMPDLVLIDGGKGQLSKAKAVVEELGIHDMMLIGVAKGTTRKPGFETLVLTSGAERVLKADSAALHLIQQIRDEAHRFAITGHKQRRDKKRRTSVLEGIPGVGPKRRKELLVHFGGLQEVLRANVDDLAKAPSISKKMAQEIYNVLHSE</sequence>
<dbReference type="GO" id="GO:0003677">
    <property type="term" value="F:DNA binding"/>
    <property type="evidence" value="ECO:0007669"/>
    <property type="project" value="UniProtKB-UniRule"/>
</dbReference>
<comment type="subcellular location">
    <subcellularLocation>
        <location evidence="7">Cytoplasm</location>
    </subcellularLocation>
</comment>
<dbReference type="Pfam" id="PF14520">
    <property type="entry name" value="HHH_5"/>
    <property type="match status" value="1"/>
</dbReference>
<dbReference type="GO" id="GO:0009380">
    <property type="term" value="C:excinuclease repair complex"/>
    <property type="evidence" value="ECO:0007669"/>
    <property type="project" value="InterPro"/>
</dbReference>
<dbReference type="InterPro" id="IPR010994">
    <property type="entry name" value="RuvA_2-like"/>
</dbReference>
<dbReference type="InterPro" id="IPR038476">
    <property type="entry name" value="UvrC_RNase_H_dom_sf"/>
</dbReference>
<dbReference type="GO" id="GO:0009432">
    <property type="term" value="P:SOS response"/>
    <property type="evidence" value="ECO:0007669"/>
    <property type="project" value="UniProtKB-UniRule"/>
</dbReference>
<dbReference type="NCBIfam" id="TIGR00194">
    <property type="entry name" value="uvrC"/>
    <property type="match status" value="1"/>
</dbReference>
<dbReference type="Proteomes" id="UP001169760">
    <property type="component" value="Unassembled WGS sequence"/>
</dbReference>
<dbReference type="SMART" id="SM00465">
    <property type="entry name" value="GIYc"/>
    <property type="match status" value="1"/>
</dbReference>
<dbReference type="Gene3D" id="1.10.150.20">
    <property type="entry name" value="5' to 3' exonuclease, C-terminal subdomain"/>
    <property type="match status" value="1"/>
</dbReference>
<comment type="subunit">
    <text evidence="7">Interacts with UvrB in an incision complex.</text>
</comment>
<dbReference type="PROSITE" id="PS50165">
    <property type="entry name" value="UVRC"/>
    <property type="match status" value="1"/>
</dbReference>
<dbReference type="InterPro" id="IPR047296">
    <property type="entry name" value="GIY-YIG_UvrC_Cho"/>
</dbReference>
<evidence type="ECO:0000313" key="11">
    <source>
        <dbReference type="EMBL" id="MDO6421131.1"/>
    </source>
</evidence>
<dbReference type="NCBIfam" id="NF001824">
    <property type="entry name" value="PRK00558.1-5"/>
    <property type="match status" value="1"/>
</dbReference>
<keyword evidence="5 7" id="KW-0234">DNA repair</keyword>
<dbReference type="PROSITE" id="PS50151">
    <property type="entry name" value="UVR"/>
    <property type="match status" value="1"/>
</dbReference>
<dbReference type="PROSITE" id="PS50164">
    <property type="entry name" value="GIY_YIG"/>
    <property type="match status" value="1"/>
</dbReference>
<dbReference type="Gene3D" id="3.40.1440.10">
    <property type="entry name" value="GIY-YIG endonuclease"/>
    <property type="match status" value="1"/>
</dbReference>
<evidence type="ECO:0000256" key="4">
    <source>
        <dbReference type="ARBA" id="ARBA00022881"/>
    </source>
</evidence>
<comment type="caution">
    <text evidence="11">The sequence shown here is derived from an EMBL/GenBank/DDBJ whole genome shotgun (WGS) entry which is preliminary data.</text>
</comment>
<dbReference type="InterPro" id="IPR035901">
    <property type="entry name" value="GIY-YIG_endonuc_sf"/>
</dbReference>
<dbReference type="FunFam" id="3.30.420.340:FF:000001">
    <property type="entry name" value="UvrABC system protein C"/>
    <property type="match status" value="1"/>
</dbReference>
<gene>
    <name evidence="7 11" type="primary">uvrC</name>
    <name evidence="11" type="ORF">Q4521_01450</name>
</gene>
<evidence type="ECO:0000256" key="5">
    <source>
        <dbReference type="ARBA" id="ARBA00023204"/>
    </source>
</evidence>
<dbReference type="InterPro" id="IPR000305">
    <property type="entry name" value="GIY-YIG_endonuc"/>
</dbReference>
<comment type="function">
    <text evidence="7">The UvrABC repair system catalyzes the recognition and processing of DNA lesions. UvrC both incises the 5' and 3' sides of the lesion. The N-terminal half is responsible for the 3' incision and the C-terminal half is responsible for the 5' incision.</text>
</comment>
<dbReference type="Gene3D" id="3.30.420.340">
    <property type="entry name" value="UvrC, RNAse H endonuclease domain"/>
    <property type="match status" value="1"/>
</dbReference>
<reference evidence="11" key="1">
    <citation type="submission" date="2023-07" db="EMBL/GenBank/DDBJ databases">
        <title>Genome content predicts the carbon catabolic preferences of heterotrophic bacteria.</title>
        <authorList>
            <person name="Gralka M."/>
        </authorList>
    </citation>
    <scope>NUCLEOTIDE SEQUENCE</scope>
    <source>
        <strain evidence="11">I3M17_2</strain>
    </source>
</reference>
<dbReference type="SUPFAM" id="SSF47781">
    <property type="entry name" value="RuvA domain 2-like"/>
    <property type="match status" value="1"/>
</dbReference>
<evidence type="ECO:0000256" key="6">
    <source>
        <dbReference type="ARBA" id="ARBA00023236"/>
    </source>
</evidence>
<comment type="similarity">
    <text evidence="7">Belongs to the UvrC family.</text>
</comment>
<evidence type="ECO:0000256" key="7">
    <source>
        <dbReference type="HAMAP-Rule" id="MF_00203"/>
    </source>
</evidence>
<dbReference type="GO" id="GO:0005737">
    <property type="term" value="C:cytoplasm"/>
    <property type="evidence" value="ECO:0007669"/>
    <property type="project" value="UniProtKB-SubCell"/>
</dbReference>
<dbReference type="SUPFAM" id="SSF82771">
    <property type="entry name" value="GIY-YIG endonuclease"/>
    <property type="match status" value="1"/>
</dbReference>
<evidence type="ECO:0000256" key="3">
    <source>
        <dbReference type="ARBA" id="ARBA00022769"/>
    </source>
</evidence>
<evidence type="ECO:0000259" key="8">
    <source>
        <dbReference type="PROSITE" id="PS50151"/>
    </source>
</evidence>